<evidence type="ECO:0000259" key="5">
    <source>
        <dbReference type="PROSITE" id="PS50893"/>
    </source>
</evidence>
<evidence type="ECO:0000256" key="3">
    <source>
        <dbReference type="ARBA" id="ARBA00022741"/>
    </source>
</evidence>
<protein>
    <submittedName>
        <fullName evidence="6">ATP-binding cassette domain-containing protein</fullName>
    </submittedName>
</protein>
<dbReference type="Proteomes" id="UP000516117">
    <property type="component" value="Chromosome"/>
</dbReference>
<evidence type="ECO:0000256" key="2">
    <source>
        <dbReference type="ARBA" id="ARBA00022448"/>
    </source>
</evidence>
<dbReference type="PROSITE" id="PS50893">
    <property type="entry name" value="ABC_TRANSPORTER_2"/>
    <property type="match status" value="1"/>
</dbReference>
<dbReference type="InterPro" id="IPR017871">
    <property type="entry name" value="ABC_transporter-like_CS"/>
</dbReference>
<dbReference type="GO" id="GO:0005524">
    <property type="term" value="F:ATP binding"/>
    <property type="evidence" value="ECO:0007669"/>
    <property type="project" value="UniProtKB-KW"/>
</dbReference>
<keyword evidence="3" id="KW-0547">Nucleotide-binding</keyword>
<reference evidence="6 7" key="1">
    <citation type="submission" date="2020-08" db="EMBL/GenBank/DDBJ databases">
        <title>Genome sequence of Tessaracoccus defluvii JCM 17540T.</title>
        <authorList>
            <person name="Hyun D.-W."/>
            <person name="Bae J.-W."/>
        </authorList>
    </citation>
    <scope>NUCLEOTIDE SEQUENCE [LARGE SCALE GENOMIC DNA]</scope>
    <source>
        <strain evidence="6 7">JCM 17540</strain>
    </source>
</reference>
<dbReference type="EMBL" id="CP060789">
    <property type="protein sequence ID" value="QNP56651.1"/>
    <property type="molecule type" value="Genomic_DNA"/>
</dbReference>
<feature type="domain" description="ABC transporter" evidence="5">
    <location>
        <begin position="12"/>
        <end position="259"/>
    </location>
</feature>
<dbReference type="InterPro" id="IPR050319">
    <property type="entry name" value="ABC_transp_ATP-bind"/>
</dbReference>
<keyword evidence="4 6" id="KW-0067">ATP-binding</keyword>
<keyword evidence="7" id="KW-1185">Reference proteome</keyword>
<dbReference type="PROSITE" id="PS00211">
    <property type="entry name" value="ABC_TRANSPORTER_1"/>
    <property type="match status" value="1"/>
</dbReference>
<dbReference type="CDD" id="cd03257">
    <property type="entry name" value="ABC_NikE_OppD_transporters"/>
    <property type="match status" value="1"/>
</dbReference>
<dbReference type="GO" id="GO:0055085">
    <property type="term" value="P:transmembrane transport"/>
    <property type="evidence" value="ECO:0007669"/>
    <property type="project" value="UniProtKB-ARBA"/>
</dbReference>
<dbReference type="SMART" id="SM00382">
    <property type="entry name" value="AAA"/>
    <property type="match status" value="1"/>
</dbReference>
<dbReference type="InterPro" id="IPR027417">
    <property type="entry name" value="P-loop_NTPase"/>
</dbReference>
<comment type="similarity">
    <text evidence="1">Belongs to the ABC transporter superfamily.</text>
</comment>
<organism evidence="6 7">
    <name type="scientific">Tessaracoccus defluvii</name>
    <dbReference type="NCBI Taxonomy" id="1285901"/>
    <lineage>
        <taxon>Bacteria</taxon>
        <taxon>Bacillati</taxon>
        <taxon>Actinomycetota</taxon>
        <taxon>Actinomycetes</taxon>
        <taxon>Propionibacteriales</taxon>
        <taxon>Propionibacteriaceae</taxon>
        <taxon>Tessaracoccus</taxon>
    </lineage>
</organism>
<dbReference type="GO" id="GO:0016887">
    <property type="term" value="F:ATP hydrolysis activity"/>
    <property type="evidence" value="ECO:0007669"/>
    <property type="project" value="InterPro"/>
</dbReference>
<dbReference type="PANTHER" id="PTHR43776:SF7">
    <property type="entry name" value="D,D-DIPEPTIDE TRANSPORT ATP-BINDING PROTEIN DDPF-RELATED"/>
    <property type="match status" value="1"/>
</dbReference>
<evidence type="ECO:0000256" key="1">
    <source>
        <dbReference type="ARBA" id="ARBA00005417"/>
    </source>
</evidence>
<dbReference type="SUPFAM" id="SSF52540">
    <property type="entry name" value="P-loop containing nucleoside triphosphate hydrolases"/>
    <property type="match status" value="1"/>
</dbReference>
<accession>A0A7H0H7Y5</accession>
<dbReference type="AlphaFoldDB" id="A0A7H0H7Y5"/>
<sequence>MTAAQAAGAPLVELVDAAVTYRRRGTTFTALHGVNLTIAPGERVGIVGGSGSGKTTMARLMLGLVRPAAGDVRFQGRSIVGLPERSRGWLRASASMVFQDPNSSLNPRLTLRGIVGEPLRSPVLRRSADLPTDPDEAAAAALSSVGLGAELLGSFPHQLSGGQRQRAAIARALVADPLFLVADEPVSALDVSVRAQVLNLLNAEVRERSLALALISHDLSVVRHMCERVVVVQAGRVVETGTVEEVLDSPRHDYTKALVDATLTL</sequence>
<dbReference type="RefSeq" id="WP_187721751.1">
    <property type="nucleotide sequence ID" value="NZ_BAABBL010000002.1"/>
</dbReference>
<name>A0A7H0H7Y5_9ACTN</name>
<evidence type="ECO:0000256" key="4">
    <source>
        <dbReference type="ARBA" id="ARBA00022840"/>
    </source>
</evidence>
<evidence type="ECO:0000313" key="6">
    <source>
        <dbReference type="EMBL" id="QNP56651.1"/>
    </source>
</evidence>
<dbReference type="InterPro" id="IPR003439">
    <property type="entry name" value="ABC_transporter-like_ATP-bd"/>
</dbReference>
<dbReference type="PANTHER" id="PTHR43776">
    <property type="entry name" value="TRANSPORT ATP-BINDING PROTEIN"/>
    <property type="match status" value="1"/>
</dbReference>
<keyword evidence="2" id="KW-0813">Transport</keyword>
<evidence type="ECO:0000313" key="7">
    <source>
        <dbReference type="Proteomes" id="UP000516117"/>
    </source>
</evidence>
<proteinExistence type="inferred from homology"/>
<gene>
    <name evidence="6" type="ORF">H9L22_04440</name>
</gene>
<dbReference type="KEGG" id="tdf:H9L22_04440"/>
<dbReference type="Pfam" id="PF00005">
    <property type="entry name" value="ABC_tran"/>
    <property type="match status" value="1"/>
</dbReference>
<dbReference type="Gene3D" id="3.40.50.300">
    <property type="entry name" value="P-loop containing nucleotide triphosphate hydrolases"/>
    <property type="match status" value="1"/>
</dbReference>
<dbReference type="InterPro" id="IPR003593">
    <property type="entry name" value="AAA+_ATPase"/>
</dbReference>